<dbReference type="SUPFAM" id="SSF56281">
    <property type="entry name" value="Metallo-hydrolase/oxidoreductase"/>
    <property type="match status" value="1"/>
</dbReference>
<dbReference type="GO" id="GO:0005886">
    <property type="term" value="C:plasma membrane"/>
    <property type="evidence" value="ECO:0007669"/>
    <property type="project" value="UniProtKB-SubCell"/>
</dbReference>
<keyword evidence="4 6" id="KW-1133">Transmembrane helix</keyword>
<evidence type="ECO:0000256" key="2">
    <source>
        <dbReference type="ARBA" id="ARBA00022475"/>
    </source>
</evidence>
<dbReference type="SMART" id="SM00849">
    <property type="entry name" value="Lactamase_B"/>
    <property type="match status" value="1"/>
</dbReference>
<feature type="transmembrane region" description="Helical" evidence="6">
    <location>
        <begin position="420"/>
        <end position="442"/>
    </location>
</feature>
<proteinExistence type="predicted"/>
<feature type="transmembrane region" description="Helical" evidence="6">
    <location>
        <begin position="305"/>
        <end position="324"/>
    </location>
</feature>
<accession>A0A653IFV5</accession>
<feature type="transmembrane region" description="Helical" evidence="6">
    <location>
        <begin position="250"/>
        <end position="274"/>
    </location>
</feature>
<dbReference type="CDD" id="cd07731">
    <property type="entry name" value="ComA-like_MBL-fold"/>
    <property type="match status" value="1"/>
</dbReference>
<dbReference type="InterPro" id="IPR004477">
    <property type="entry name" value="ComEC_N"/>
</dbReference>
<dbReference type="NCBIfam" id="TIGR00360">
    <property type="entry name" value="ComEC_N-term"/>
    <property type="match status" value="1"/>
</dbReference>
<dbReference type="AlphaFoldDB" id="A0A653IFV5"/>
<dbReference type="GO" id="GO:0030420">
    <property type="term" value="P:establishment of competence for transformation"/>
    <property type="evidence" value="ECO:0007669"/>
    <property type="project" value="InterPro"/>
</dbReference>
<dbReference type="Pfam" id="PF03772">
    <property type="entry name" value="Competence"/>
    <property type="match status" value="1"/>
</dbReference>
<evidence type="ECO:0000313" key="8">
    <source>
        <dbReference type="EMBL" id="VWX38090.1"/>
    </source>
</evidence>
<keyword evidence="2" id="KW-1003">Cell membrane</keyword>
<dbReference type="InterPro" id="IPR001279">
    <property type="entry name" value="Metallo-B-lactamas"/>
</dbReference>
<dbReference type="PANTHER" id="PTHR30619:SF7">
    <property type="entry name" value="BETA-LACTAMASE DOMAIN PROTEIN"/>
    <property type="match status" value="1"/>
</dbReference>
<dbReference type="InterPro" id="IPR052159">
    <property type="entry name" value="Competence_DNA_uptake"/>
</dbReference>
<feature type="transmembrane region" description="Helical" evidence="6">
    <location>
        <begin position="6"/>
        <end position="31"/>
    </location>
</feature>
<feature type="transmembrane region" description="Helical" evidence="6">
    <location>
        <begin position="331"/>
        <end position="350"/>
    </location>
</feature>
<evidence type="ECO:0000256" key="5">
    <source>
        <dbReference type="ARBA" id="ARBA00023136"/>
    </source>
</evidence>
<gene>
    <name evidence="8" type="ORF">EXIGUO9Y_360367</name>
</gene>
<evidence type="ECO:0000259" key="7">
    <source>
        <dbReference type="SMART" id="SM00849"/>
    </source>
</evidence>
<dbReference type="Gene3D" id="3.60.15.10">
    <property type="entry name" value="Ribonuclease Z/Hydroxyacylglutathione hydrolase-like"/>
    <property type="match status" value="1"/>
</dbReference>
<dbReference type="InterPro" id="IPR036866">
    <property type="entry name" value="RibonucZ/Hydroxyglut_hydro"/>
</dbReference>
<keyword evidence="5 6" id="KW-0472">Membrane</keyword>
<sequence>MPLFPLFFMIVLVAIKESLWLVGLICLVLTIKSWSFTSTRLVLAVLLVVMFIVNGQDYVDTTPIQTIDILDAKQNGDRIRYLATANQQELIVSATLDERQDLDYERIGRRCQVELTEKMVLPRVNRGGFDEARWMRTERLAGKFEVKEWGSCTDTPGFDAQGRRIRQAWMDRIERLPAKQALYIEALVLGEDRLMDQLTLDRFKKFGLLHAIVISGSHIAFLIFTILWILKKCRLTRERRAEFVLVLLPLYGWLTEWSAPVTRAVCVAFILLLYQRLGRRTDPLLVVAYVAAAQLAYSYTSLYDIGFQLTVGLTIFLLLSRKIWQKIKRPWNWLLISVWAQILTSLVLQMAEQTEVSPWSPLLNLVIGAWIEWIILPLSFLVGLLLFFPVTDTFMTLHERAVGVLDLALAQAEQLPVPTVAVHLLSLPLFLFVIIVVLIGWYVAERKWWGHLLPVCALLLGSVSMDLRTEEQVTFLDVGQGDSTVIEKDGETFVIDTGGAFTLSQRPTLRPFDPGSQIVVPFLHTRAETVIDGLILTHADNDHIGGVIGLLKKIRVDTIYFGRYDNQDEKRHRLLEQIEATGTKVEFVKAGREIRPWLTVVAPDESEAEENDRSIVLLANVAEKRVLLTGDASIEQEEEWNLGPIDILKAGHHGSKTSTGLDLLHQTNPETVIISAGRNNRYGHPHKEVLERIGENRTIWRTDRDGMITCSSAGCEAMIK</sequence>
<evidence type="ECO:0000256" key="4">
    <source>
        <dbReference type="ARBA" id="ARBA00022989"/>
    </source>
</evidence>
<feature type="domain" description="Metallo-beta-lactamase" evidence="7">
    <location>
        <begin position="480"/>
        <end position="678"/>
    </location>
</feature>
<dbReference type="EMBL" id="CABWKQ010000030">
    <property type="protein sequence ID" value="VWX38090.1"/>
    <property type="molecule type" value="Genomic_DNA"/>
</dbReference>
<protein>
    <submittedName>
        <fullName evidence="8">DNA internalization-related competence protein ComEC/Rec2</fullName>
    </submittedName>
</protein>
<comment type="subcellular location">
    <subcellularLocation>
        <location evidence="1">Cell membrane</location>
        <topology evidence="1">Multi-pass membrane protein</topology>
    </subcellularLocation>
</comment>
<dbReference type="PANTHER" id="PTHR30619">
    <property type="entry name" value="DNA INTERNALIZATION/COMPETENCE PROTEIN COMEC/REC2"/>
    <property type="match status" value="1"/>
</dbReference>
<name>A0A653IFV5_9BACL</name>
<feature type="transmembrane region" description="Helical" evidence="6">
    <location>
        <begin position="370"/>
        <end position="390"/>
    </location>
</feature>
<dbReference type="Proteomes" id="UP000439752">
    <property type="component" value="Unassembled WGS sequence"/>
</dbReference>
<evidence type="ECO:0000313" key="9">
    <source>
        <dbReference type="Proteomes" id="UP000439752"/>
    </source>
</evidence>
<organism evidence="8 9">
    <name type="scientific">Exiguobacterium oxidotolerans</name>
    <dbReference type="NCBI Taxonomy" id="223958"/>
    <lineage>
        <taxon>Bacteria</taxon>
        <taxon>Bacillati</taxon>
        <taxon>Bacillota</taxon>
        <taxon>Bacilli</taxon>
        <taxon>Bacillales</taxon>
        <taxon>Bacillales Family XII. Incertae Sedis</taxon>
        <taxon>Exiguobacterium</taxon>
    </lineage>
</organism>
<feature type="transmembrane region" description="Helical" evidence="6">
    <location>
        <begin position="208"/>
        <end position="230"/>
    </location>
</feature>
<dbReference type="NCBIfam" id="TIGR00361">
    <property type="entry name" value="ComEC_Rec2"/>
    <property type="match status" value="1"/>
</dbReference>
<dbReference type="Pfam" id="PF00753">
    <property type="entry name" value="Lactamase_B"/>
    <property type="match status" value="1"/>
</dbReference>
<keyword evidence="3 6" id="KW-0812">Transmembrane</keyword>
<dbReference type="InterPro" id="IPR004797">
    <property type="entry name" value="Competence_ComEC/Rec2"/>
</dbReference>
<evidence type="ECO:0000256" key="1">
    <source>
        <dbReference type="ARBA" id="ARBA00004651"/>
    </source>
</evidence>
<reference evidence="8 9" key="1">
    <citation type="submission" date="2019-10" db="EMBL/GenBank/DDBJ databases">
        <authorList>
            <person name="Karimi E."/>
        </authorList>
    </citation>
    <scope>NUCLEOTIDE SEQUENCE [LARGE SCALE GENOMIC DNA]</scope>
    <source>
        <strain evidence="8">Exiguobacterium sp. 9Y</strain>
    </source>
</reference>
<dbReference type="InterPro" id="IPR035681">
    <property type="entry name" value="ComA-like_MBL"/>
</dbReference>
<evidence type="ECO:0000256" key="3">
    <source>
        <dbReference type="ARBA" id="ARBA00022692"/>
    </source>
</evidence>
<dbReference type="RefSeq" id="WP_159173873.1">
    <property type="nucleotide sequence ID" value="NZ_LR732312.1"/>
</dbReference>
<evidence type="ECO:0000256" key="6">
    <source>
        <dbReference type="SAM" id="Phobius"/>
    </source>
</evidence>
<keyword evidence="9" id="KW-1185">Reference proteome</keyword>